<dbReference type="InterPro" id="IPR050469">
    <property type="entry name" value="Diguanylate_Cyclase"/>
</dbReference>
<proteinExistence type="predicted"/>
<dbReference type="PANTHER" id="PTHR45138">
    <property type="entry name" value="REGULATORY COMPONENTS OF SENSORY TRANSDUCTION SYSTEM"/>
    <property type="match status" value="1"/>
</dbReference>
<accession>A0ABV8WXW9</accession>
<dbReference type="NCBIfam" id="TIGR00254">
    <property type="entry name" value="GGDEF"/>
    <property type="match status" value="1"/>
</dbReference>
<reference evidence="4" key="1">
    <citation type="journal article" date="2019" name="Int. J. Syst. Evol. Microbiol.">
        <title>The Global Catalogue of Microorganisms (GCM) 10K type strain sequencing project: providing services to taxonomists for standard genome sequencing and annotation.</title>
        <authorList>
            <consortium name="The Broad Institute Genomics Platform"/>
            <consortium name="The Broad Institute Genome Sequencing Center for Infectious Disease"/>
            <person name="Wu L."/>
            <person name="Ma J."/>
        </authorList>
    </citation>
    <scope>NUCLEOTIDE SEQUENCE [LARGE SCALE GENOMIC DNA]</scope>
    <source>
        <strain evidence="4">CCUG 37865</strain>
    </source>
</reference>
<feature type="domain" description="GGDEF" evidence="2">
    <location>
        <begin position="234"/>
        <end position="364"/>
    </location>
</feature>
<organism evidence="3 4">
    <name type="scientific">Gracilibacillus xinjiangensis</name>
    <dbReference type="NCBI Taxonomy" id="1193282"/>
    <lineage>
        <taxon>Bacteria</taxon>
        <taxon>Bacillati</taxon>
        <taxon>Bacillota</taxon>
        <taxon>Bacilli</taxon>
        <taxon>Bacillales</taxon>
        <taxon>Bacillaceae</taxon>
        <taxon>Gracilibacillus</taxon>
    </lineage>
</organism>
<dbReference type="Gene3D" id="3.30.70.270">
    <property type="match status" value="1"/>
</dbReference>
<name>A0ABV8WXW9_9BACI</name>
<keyword evidence="1" id="KW-0812">Transmembrane</keyword>
<dbReference type="SMART" id="SM00267">
    <property type="entry name" value="GGDEF"/>
    <property type="match status" value="1"/>
</dbReference>
<dbReference type="EMBL" id="JBHSDT010000008">
    <property type="protein sequence ID" value="MFC4404132.1"/>
    <property type="molecule type" value="Genomic_DNA"/>
</dbReference>
<protein>
    <submittedName>
        <fullName evidence="3">GGDEF domain-containing protein</fullName>
    </submittedName>
</protein>
<keyword evidence="1" id="KW-0472">Membrane</keyword>
<gene>
    <name evidence="3" type="ORF">ACFOY7_13745</name>
</gene>
<comment type="caution">
    <text evidence="3">The sequence shown here is derived from an EMBL/GenBank/DDBJ whole genome shotgun (WGS) entry which is preliminary data.</text>
</comment>
<feature type="transmembrane region" description="Helical" evidence="1">
    <location>
        <begin position="81"/>
        <end position="98"/>
    </location>
</feature>
<feature type="transmembrane region" description="Helical" evidence="1">
    <location>
        <begin position="104"/>
        <end position="121"/>
    </location>
</feature>
<dbReference type="PROSITE" id="PS50887">
    <property type="entry name" value="GGDEF"/>
    <property type="match status" value="1"/>
</dbReference>
<feature type="transmembrane region" description="Helical" evidence="1">
    <location>
        <begin position="56"/>
        <end position="74"/>
    </location>
</feature>
<dbReference type="CDD" id="cd01949">
    <property type="entry name" value="GGDEF"/>
    <property type="match status" value="1"/>
</dbReference>
<dbReference type="SUPFAM" id="SSF55073">
    <property type="entry name" value="Nucleotide cyclase"/>
    <property type="match status" value="1"/>
</dbReference>
<dbReference type="InterPro" id="IPR029787">
    <property type="entry name" value="Nucleotide_cyclase"/>
</dbReference>
<feature type="transmembrane region" description="Helical" evidence="1">
    <location>
        <begin position="21"/>
        <end position="44"/>
    </location>
</feature>
<feature type="transmembrane region" description="Helical" evidence="1">
    <location>
        <begin position="128"/>
        <end position="149"/>
    </location>
</feature>
<sequence>MINESHQLVNNKLWTVKVLNIYWIMVFMSFAGQVIGLIITIYYFPYYVKEYTISKLLIPATIQLAAMGLTSYFIKVKGVKGARILTFTGTISALAIIISHPSVPGLQVLMLLPMAAILIYLDQKKLKFSLIVNLIGLSSIYLLPSIRAAVSVYEYFAYIFVLLCSYFVFLFILSRVNEVLEMLHKTTEKERELMVKSTMMERLTKIDALTGLYNHKTFHEYLDFLYEQSIVYDMPLQLAVIDIDNFKRVNDKYGHSNGDIVLKRVAIAISEKVTEDDIVARYGGEEFAVLLTNKQLETTYSLLEEIRCHISEQFHEELNGNVTVSIGLKHLEKHLSKVDFFDEADDLLYRAKHKGKNQIVCDQLNLASFNEKALNGQH</sequence>
<dbReference type="Proteomes" id="UP001595882">
    <property type="component" value="Unassembled WGS sequence"/>
</dbReference>
<keyword evidence="1" id="KW-1133">Transmembrane helix</keyword>
<evidence type="ECO:0000313" key="4">
    <source>
        <dbReference type="Proteomes" id="UP001595882"/>
    </source>
</evidence>
<evidence type="ECO:0000256" key="1">
    <source>
        <dbReference type="SAM" id="Phobius"/>
    </source>
</evidence>
<evidence type="ECO:0000313" key="3">
    <source>
        <dbReference type="EMBL" id="MFC4404132.1"/>
    </source>
</evidence>
<dbReference type="RefSeq" id="WP_390252667.1">
    <property type="nucleotide sequence ID" value="NZ_JBHSDT010000008.1"/>
</dbReference>
<dbReference type="Pfam" id="PF00990">
    <property type="entry name" value="GGDEF"/>
    <property type="match status" value="1"/>
</dbReference>
<dbReference type="InterPro" id="IPR000160">
    <property type="entry name" value="GGDEF_dom"/>
</dbReference>
<dbReference type="PANTHER" id="PTHR45138:SF9">
    <property type="entry name" value="DIGUANYLATE CYCLASE DGCM-RELATED"/>
    <property type="match status" value="1"/>
</dbReference>
<dbReference type="InterPro" id="IPR043128">
    <property type="entry name" value="Rev_trsase/Diguanyl_cyclase"/>
</dbReference>
<feature type="transmembrane region" description="Helical" evidence="1">
    <location>
        <begin position="155"/>
        <end position="173"/>
    </location>
</feature>
<evidence type="ECO:0000259" key="2">
    <source>
        <dbReference type="PROSITE" id="PS50887"/>
    </source>
</evidence>
<keyword evidence="4" id="KW-1185">Reference proteome</keyword>